<evidence type="ECO:0000256" key="1">
    <source>
        <dbReference type="SAM" id="MobiDB-lite"/>
    </source>
</evidence>
<feature type="compositionally biased region" description="Low complexity" evidence="1">
    <location>
        <begin position="179"/>
        <end position="191"/>
    </location>
</feature>
<feature type="signal peptide" evidence="2">
    <location>
        <begin position="1"/>
        <end position="29"/>
    </location>
</feature>
<feature type="chain" id="PRO_5046675433" evidence="2">
    <location>
        <begin position="30"/>
        <end position="258"/>
    </location>
</feature>
<protein>
    <submittedName>
        <fullName evidence="3">Uncharacterized protein</fullName>
    </submittedName>
</protein>
<keyword evidence="2" id="KW-0732">Signal</keyword>
<feature type="region of interest" description="Disordered" evidence="1">
    <location>
        <begin position="164"/>
        <end position="201"/>
    </location>
</feature>
<sequence length="258" mass="29200">MNASPKLNRRHLIGLLAAAPVLTTLPVQAADRGWMDLRVIDRQRGREIPVYEHRGQRWIAGEPGVRYAIELRNRTPERLLGVVSVDGINVISGETAATDQAGYVVRPWDRTEIAGWRKSEREIAAFHFTRISRSYAARTGRPDDVGVIGVAVFRERPVVVTPEWPAPEWQDPDRVTPYSSRRSGPSAAAPSVGTGHGEREFDRARRTEFERLSDQPDEVVSIRYDSHDKLVAMGIIRPRRWHRPDPFPGEGRFVPDPY</sequence>
<dbReference type="RefSeq" id="WP_382254881.1">
    <property type="nucleotide sequence ID" value="NZ_JBHTBX010000003.1"/>
</dbReference>
<reference evidence="4" key="1">
    <citation type="journal article" date="2019" name="Int. J. Syst. Evol. Microbiol.">
        <title>The Global Catalogue of Microorganisms (GCM) 10K type strain sequencing project: providing services to taxonomists for standard genome sequencing and annotation.</title>
        <authorList>
            <consortium name="The Broad Institute Genomics Platform"/>
            <consortium name="The Broad Institute Genome Sequencing Center for Infectious Disease"/>
            <person name="Wu L."/>
            <person name="Ma J."/>
        </authorList>
    </citation>
    <scope>NUCLEOTIDE SEQUENCE [LARGE SCALE GENOMIC DNA]</scope>
    <source>
        <strain evidence="4">CCUG 54518</strain>
    </source>
</reference>
<name>A0ABW2R7J0_9BURK</name>
<keyword evidence="4" id="KW-1185">Reference proteome</keyword>
<organism evidence="3 4">
    <name type="scientific">Hydrogenophaga bisanensis</name>
    <dbReference type="NCBI Taxonomy" id="439611"/>
    <lineage>
        <taxon>Bacteria</taxon>
        <taxon>Pseudomonadati</taxon>
        <taxon>Pseudomonadota</taxon>
        <taxon>Betaproteobacteria</taxon>
        <taxon>Burkholderiales</taxon>
        <taxon>Comamonadaceae</taxon>
        <taxon>Hydrogenophaga</taxon>
    </lineage>
</organism>
<proteinExistence type="predicted"/>
<evidence type="ECO:0000256" key="2">
    <source>
        <dbReference type="SAM" id="SignalP"/>
    </source>
</evidence>
<evidence type="ECO:0000313" key="4">
    <source>
        <dbReference type="Proteomes" id="UP001596495"/>
    </source>
</evidence>
<comment type="caution">
    <text evidence="3">The sequence shown here is derived from an EMBL/GenBank/DDBJ whole genome shotgun (WGS) entry which is preliminary data.</text>
</comment>
<dbReference type="Proteomes" id="UP001596495">
    <property type="component" value="Unassembled WGS sequence"/>
</dbReference>
<dbReference type="EMBL" id="JBHTBX010000003">
    <property type="protein sequence ID" value="MFC7434043.1"/>
    <property type="molecule type" value="Genomic_DNA"/>
</dbReference>
<gene>
    <name evidence="3" type="ORF">ACFQNJ_05915</name>
</gene>
<accession>A0ABW2R7J0</accession>
<evidence type="ECO:0000313" key="3">
    <source>
        <dbReference type="EMBL" id="MFC7434043.1"/>
    </source>
</evidence>